<protein>
    <submittedName>
        <fullName evidence="1">Uncharacterized protein</fullName>
    </submittedName>
</protein>
<dbReference type="Proteomes" id="UP000195402">
    <property type="component" value="Unassembled WGS sequence"/>
</dbReference>
<evidence type="ECO:0000313" key="1">
    <source>
        <dbReference type="EMBL" id="OVA09149.1"/>
    </source>
</evidence>
<accession>A0A200QF98</accession>
<comment type="caution">
    <text evidence="1">The sequence shown here is derived from an EMBL/GenBank/DDBJ whole genome shotgun (WGS) entry which is preliminary data.</text>
</comment>
<proteinExistence type="predicted"/>
<evidence type="ECO:0000313" key="2">
    <source>
        <dbReference type="Proteomes" id="UP000195402"/>
    </source>
</evidence>
<keyword evidence="2" id="KW-1185">Reference proteome</keyword>
<dbReference type="OrthoDB" id="1923031at2759"/>
<sequence length="103" mass="10643">MGSPVSLGVFGYDNMSIAVNSSCICQLQVLSDTVDGMNKSANCSGSRSCDSTNGGLALQQTISMIQEGASLPFISKKPVMAGAAKRTSCAVGQARKTFMNIIS</sequence>
<reference evidence="1 2" key="1">
    <citation type="journal article" date="2017" name="Mol. Plant">
        <title>The Genome of Medicinal Plant Macleaya cordata Provides New Insights into Benzylisoquinoline Alkaloids Metabolism.</title>
        <authorList>
            <person name="Liu X."/>
            <person name="Liu Y."/>
            <person name="Huang P."/>
            <person name="Ma Y."/>
            <person name="Qing Z."/>
            <person name="Tang Q."/>
            <person name="Cao H."/>
            <person name="Cheng P."/>
            <person name="Zheng Y."/>
            <person name="Yuan Z."/>
            <person name="Zhou Y."/>
            <person name="Liu J."/>
            <person name="Tang Z."/>
            <person name="Zhuo Y."/>
            <person name="Zhang Y."/>
            <person name="Yu L."/>
            <person name="Huang J."/>
            <person name="Yang P."/>
            <person name="Peng Q."/>
            <person name="Zhang J."/>
            <person name="Jiang W."/>
            <person name="Zhang Z."/>
            <person name="Lin K."/>
            <person name="Ro D.K."/>
            <person name="Chen X."/>
            <person name="Xiong X."/>
            <person name="Shang Y."/>
            <person name="Huang S."/>
            <person name="Zeng J."/>
        </authorList>
    </citation>
    <scope>NUCLEOTIDE SEQUENCE [LARGE SCALE GENOMIC DNA]</scope>
    <source>
        <strain evidence="2">cv. BLH2017</strain>
        <tissue evidence="1">Root</tissue>
    </source>
</reference>
<name>A0A200QF98_MACCD</name>
<dbReference type="InParanoid" id="A0A200QF98"/>
<dbReference type="EMBL" id="MVGT01002189">
    <property type="protein sequence ID" value="OVA09149.1"/>
    <property type="molecule type" value="Genomic_DNA"/>
</dbReference>
<organism evidence="1 2">
    <name type="scientific">Macleaya cordata</name>
    <name type="common">Five-seeded plume-poppy</name>
    <name type="synonym">Bocconia cordata</name>
    <dbReference type="NCBI Taxonomy" id="56857"/>
    <lineage>
        <taxon>Eukaryota</taxon>
        <taxon>Viridiplantae</taxon>
        <taxon>Streptophyta</taxon>
        <taxon>Embryophyta</taxon>
        <taxon>Tracheophyta</taxon>
        <taxon>Spermatophyta</taxon>
        <taxon>Magnoliopsida</taxon>
        <taxon>Ranunculales</taxon>
        <taxon>Papaveraceae</taxon>
        <taxon>Papaveroideae</taxon>
        <taxon>Macleaya</taxon>
    </lineage>
</organism>
<gene>
    <name evidence="1" type="ORF">BVC80_8229g4</name>
</gene>
<dbReference type="AlphaFoldDB" id="A0A200QF98"/>